<evidence type="ECO:0000313" key="5">
    <source>
        <dbReference type="Proteomes" id="UP000817854"/>
    </source>
</evidence>
<dbReference type="SUPFAM" id="SSF56349">
    <property type="entry name" value="DNA breaking-rejoining enzymes"/>
    <property type="match status" value="1"/>
</dbReference>
<keyword evidence="1" id="KW-0238">DNA-binding</keyword>
<protein>
    <submittedName>
        <fullName evidence="4">Tyrosine-type recombinase/integrase</fullName>
    </submittedName>
</protein>
<evidence type="ECO:0000259" key="3">
    <source>
        <dbReference type="PROSITE" id="PS51898"/>
    </source>
</evidence>
<gene>
    <name evidence="4" type="ORF">FIA58_006030</name>
</gene>
<dbReference type="InterPro" id="IPR011010">
    <property type="entry name" value="DNA_brk_join_enz"/>
</dbReference>
<dbReference type="InterPro" id="IPR013762">
    <property type="entry name" value="Integrase-like_cat_sf"/>
</dbReference>
<dbReference type="Pfam" id="PF00589">
    <property type="entry name" value="Phage_integrase"/>
    <property type="match status" value="1"/>
</dbReference>
<reference evidence="4 5" key="3">
    <citation type="submission" date="2020-02" db="EMBL/GenBank/DDBJ databases">
        <title>Flavobacterium profundi sp. nov., isolated from a deep-sea seamount.</title>
        <authorList>
            <person name="Zhang D.-C."/>
        </authorList>
    </citation>
    <scope>NUCLEOTIDE SEQUENCE [LARGE SCALE GENOMIC DNA]</scope>
    <source>
        <strain evidence="4 5">EC11</strain>
    </source>
</reference>
<proteinExistence type="predicted"/>
<accession>A0ABX0IN51</accession>
<dbReference type="EMBL" id="VEVQ02000003">
    <property type="protein sequence ID" value="NHN25232.1"/>
    <property type="molecule type" value="Genomic_DNA"/>
</dbReference>
<sequence>MKIRFYAGLEQFNPAFFMSSLLKFLYIEHDFEHDLKKKKRYSEPKLYDANGDLSKRWYVYFSFRKIIDGPLERYPNNIYAPQHFDKKERIEWLKTIQRNLSVLLKDGFNPYNPENKFSFNEEQQGKSIQDAFEFALTIKKNTLALTSYKGLEGRIKRFEKWLNENGFKNRLIDSVNKKVITTYLNEILIATSAKNRNNTRADISTIFSTLEQNEIITQNFVQNIPILKTNPEKNKSYSSAEESKIFTYLDKNNKLLSLYVKFISYNFLRPVEVNRITIADIDLKDKILKIKTKTGFQLKRIPQLLIDEIPDLSNYPKDAYLFGRKDFGQYWEANETSRRNDYSDYFLEVKKKFGLSKDYGLYSFRHTFITKLYNTFIKEMTPEEAESTIMSITGHTTKTALRKYLREINAYIPDDYSKYL</sequence>
<reference evidence="4 5" key="2">
    <citation type="submission" date="2019-05" db="EMBL/GenBank/DDBJ databases">
        <authorList>
            <person name="Lianzixin W."/>
        </authorList>
    </citation>
    <scope>NUCLEOTIDE SEQUENCE [LARGE SCALE GENOMIC DNA]</scope>
    <source>
        <strain evidence="4 5">EC11</strain>
    </source>
</reference>
<dbReference type="InterPro" id="IPR010998">
    <property type="entry name" value="Integrase_recombinase_N"/>
</dbReference>
<evidence type="ECO:0000313" key="4">
    <source>
        <dbReference type="EMBL" id="NHN25232.1"/>
    </source>
</evidence>
<keyword evidence="5" id="KW-1185">Reference proteome</keyword>
<dbReference type="PROSITE" id="PS51898">
    <property type="entry name" value="TYR_RECOMBINASE"/>
    <property type="match status" value="1"/>
</dbReference>
<name>A0ABX0IN51_9FLAO</name>
<dbReference type="RefSeq" id="WP_140961195.1">
    <property type="nucleotide sequence ID" value="NZ_VEVQ02000003.1"/>
</dbReference>
<dbReference type="Gene3D" id="1.10.443.10">
    <property type="entry name" value="Intergrase catalytic core"/>
    <property type="match status" value="1"/>
</dbReference>
<comment type="caution">
    <text evidence="4">The sequence shown here is derived from an EMBL/GenBank/DDBJ whole genome shotgun (WGS) entry which is preliminary data.</text>
</comment>
<reference evidence="5" key="1">
    <citation type="submission" date="2019-05" db="EMBL/GenBank/DDBJ databases">
        <title>Flavobacterium profundi sp. nov., isolated from a deep-sea seamount.</title>
        <authorList>
            <person name="Zhang D.-C."/>
        </authorList>
    </citation>
    <scope>NUCLEOTIDE SEQUENCE [LARGE SCALE GENOMIC DNA]</scope>
    <source>
        <strain evidence="5">EC11</strain>
    </source>
</reference>
<dbReference type="Proteomes" id="UP000817854">
    <property type="component" value="Unassembled WGS sequence"/>
</dbReference>
<evidence type="ECO:0000256" key="1">
    <source>
        <dbReference type="ARBA" id="ARBA00023125"/>
    </source>
</evidence>
<keyword evidence="2" id="KW-0233">DNA recombination</keyword>
<dbReference type="Gene3D" id="1.10.150.130">
    <property type="match status" value="1"/>
</dbReference>
<dbReference type="InterPro" id="IPR002104">
    <property type="entry name" value="Integrase_catalytic"/>
</dbReference>
<organism evidence="4 5">
    <name type="scientific">Flavobacterium jejuense</name>
    <dbReference type="NCBI Taxonomy" id="1544455"/>
    <lineage>
        <taxon>Bacteria</taxon>
        <taxon>Pseudomonadati</taxon>
        <taxon>Bacteroidota</taxon>
        <taxon>Flavobacteriia</taxon>
        <taxon>Flavobacteriales</taxon>
        <taxon>Flavobacteriaceae</taxon>
        <taxon>Flavobacterium</taxon>
    </lineage>
</organism>
<feature type="domain" description="Tyr recombinase" evidence="3">
    <location>
        <begin position="232"/>
        <end position="420"/>
    </location>
</feature>
<evidence type="ECO:0000256" key="2">
    <source>
        <dbReference type="ARBA" id="ARBA00023172"/>
    </source>
</evidence>